<evidence type="ECO:0000313" key="3">
    <source>
        <dbReference type="Proteomes" id="UP000218022"/>
    </source>
</evidence>
<dbReference type="Pfam" id="PF13643">
    <property type="entry name" value="DUF4145"/>
    <property type="match status" value="1"/>
</dbReference>
<proteinExistence type="predicted"/>
<dbReference type="RefSeq" id="WP_096722046.1">
    <property type="nucleotide sequence ID" value="NZ_MTZV01000004.1"/>
</dbReference>
<reference evidence="2 3" key="1">
    <citation type="submission" date="2017-01" db="EMBL/GenBank/DDBJ databases">
        <title>Whole-Genome Shotgun Sequencing of Two beta-Proteobacterial Species in Search of the Bulgecin Biosynthetic Cluster.</title>
        <authorList>
            <person name="Horsman M.E."/>
            <person name="Marous D.R."/>
            <person name="Li R."/>
            <person name="Oliver R.A."/>
            <person name="Byun B."/>
            <person name="Emrich S.J."/>
            <person name="Boggess B."/>
            <person name="Townsend C.A."/>
            <person name="Mobashery S."/>
        </authorList>
    </citation>
    <scope>NUCLEOTIDE SEQUENCE [LARGE SCALE GENOMIC DNA]</scope>
    <source>
        <strain evidence="2 3">ATCC 31363</strain>
    </source>
</reference>
<evidence type="ECO:0000313" key="2">
    <source>
        <dbReference type="EMBL" id="PCE26239.1"/>
    </source>
</evidence>
<feature type="domain" description="DUF4145" evidence="1">
    <location>
        <begin position="6"/>
        <end position="89"/>
    </location>
</feature>
<dbReference type="EMBL" id="MTZV01000004">
    <property type="protein sequence ID" value="PCE26239.1"/>
    <property type="molecule type" value="Genomic_DNA"/>
</dbReference>
<accession>A0A2A4F1L0</accession>
<protein>
    <recommendedName>
        <fullName evidence="1">DUF4145 domain-containing protein</fullName>
    </recommendedName>
</protein>
<gene>
    <name evidence="2" type="ORF">BWP39_17095</name>
</gene>
<name>A0A2A4F1L0_9BURK</name>
<sequence length="113" mass="12995">MEGADCLGSGRYTAAAAMYRRCLEVALKAFCPDVEAWKLEKRIDKLAAENRITKDLQTWAHRVRLDGNDALHEEEQFTKEAATELAEFTRLLLIYLYTLPEKIKRRIRPPAAE</sequence>
<dbReference type="AlphaFoldDB" id="A0A2A4F1L0"/>
<dbReference type="OrthoDB" id="1417974at2"/>
<dbReference type="Proteomes" id="UP000218022">
    <property type="component" value="Unassembled WGS sequence"/>
</dbReference>
<dbReference type="InterPro" id="IPR025285">
    <property type="entry name" value="DUF4145"/>
</dbReference>
<evidence type="ECO:0000259" key="1">
    <source>
        <dbReference type="Pfam" id="PF13643"/>
    </source>
</evidence>
<comment type="caution">
    <text evidence="2">The sequence shown here is derived from an EMBL/GenBank/DDBJ whole genome shotgun (WGS) entry which is preliminary data.</text>
</comment>
<organism evidence="2 3">
    <name type="scientific">Paraburkholderia acidicola</name>
    <dbReference type="NCBI Taxonomy" id="1912599"/>
    <lineage>
        <taxon>Bacteria</taxon>
        <taxon>Pseudomonadati</taxon>
        <taxon>Pseudomonadota</taxon>
        <taxon>Betaproteobacteria</taxon>
        <taxon>Burkholderiales</taxon>
        <taxon>Burkholderiaceae</taxon>
        <taxon>Paraburkholderia</taxon>
    </lineage>
</organism>